<evidence type="ECO:0000313" key="2">
    <source>
        <dbReference type="Proteomes" id="UP000000488"/>
    </source>
</evidence>
<dbReference type="Proteomes" id="UP000000488">
    <property type="component" value="Chromosome"/>
</dbReference>
<reference evidence="1 2" key="1">
    <citation type="journal article" date="2011" name="J. Bacteriol.">
        <title>Genome sequence of the halotolerant marine bacterium Myxococcus fulvus HW-1.</title>
        <authorList>
            <person name="Li Z.F."/>
            <person name="Li X."/>
            <person name="Liu H."/>
            <person name="Liu X."/>
            <person name="Han K."/>
            <person name="Wu Z.H."/>
            <person name="Hu W."/>
            <person name="Li F.F."/>
            <person name="Li Y.Z."/>
        </authorList>
    </citation>
    <scope>NUCLEOTIDE SEQUENCE [LARGE SCALE GENOMIC DNA]</scope>
    <source>
        <strain evidence="2">ATCC BAA-855 / HW-1</strain>
    </source>
</reference>
<dbReference type="AlphaFoldDB" id="F8C8M6"/>
<dbReference type="eggNOG" id="ENOG503180Q">
    <property type="taxonomic scope" value="Bacteria"/>
</dbReference>
<dbReference type="HOGENOM" id="CLU_1313226_0_0_7"/>
<evidence type="ECO:0000313" key="1">
    <source>
        <dbReference type="EMBL" id="AEI63173.1"/>
    </source>
</evidence>
<accession>F8C8M6</accession>
<name>F8C8M6_MYXFH</name>
<dbReference type="KEGG" id="mfu:LILAB_06270"/>
<sequence>MDHDEFVRHAVRIAESADRRAIELAWLESLVTRDLLRRSVWPRFLFLQHLPEHDFDPSREFQPVYCRICGMRETGIERDEAEYRADSPWVRPVSAESAVVAVECVREVAQFDPEMVVAGREVLGRMLDAIRALPAEAQLTDLVRSVSGVVKGNKRERIALLETLGFAELLPVAGHRGYAEAFVPWDHANSRMPSEVFKREWAYPVRFWTGADGVASAPPGTLTLG</sequence>
<gene>
    <name evidence="1" type="ordered locus">LILAB_06270</name>
</gene>
<dbReference type="EMBL" id="CP002830">
    <property type="protein sequence ID" value="AEI63173.1"/>
    <property type="molecule type" value="Genomic_DNA"/>
</dbReference>
<organism evidence="1 2">
    <name type="scientific">Myxococcus fulvus (strain ATCC BAA-855 / HW-1)</name>
    <dbReference type="NCBI Taxonomy" id="483219"/>
    <lineage>
        <taxon>Bacteria</taxon>
        <taxon>Pseudomonadati</taxon>
        <taxon>Myxococcota</taxon>
        <taxon>Myxococcia</taxon>
        <taxon>Myxococcales</taxon>
        <taxon>Cystobacterineae</taxon>
        <taxon>Myxococcaceae</taxon>
        <taxon>Myxococcus</taxon>
    </lineage>
</organism>
<protein>
    <submittedName>
        <fullName evidence="1">Uncharacterized protein</fullName>
    </submittedName>
</protein>
<proteinExistence type="predicted"/>